<evidence type="ECO:0000313" key="3">
    <source>
        <dbReference type="Proteomes" id="UP000837857"/>
    </source>
</evidence>
<reference evidence="2" key="1">
    <citation type="submission" date="2022-03" db="EMBL/GenBank/DDBJ databases">
        <authorList>
            <person name="Martin H S."/>
        </authorList>
    </citation>
    <scope>NUCLEOTIDE SEQUENCE</scope>
</reference>
<evidence type="ECO:0000313" key="2">
    <source>
        <dbReference type="EMBL" id="CAH2060767.1"/>
    </source>
</evidence>
<keyword evidence="3" id="KW-1185">Reference proteome</keyword>
<accession>A0ABN8IPC8</accession>
<sequence>MRLRAISAASGRMRAIALRYRLWFILTKGNRVKKIKTAVGDYSWHNLRRGGSAREKRSRVERATERRRRRPQGIIGPLSKAIRPPIGGVQRYEI</sequence>
<evidence type="ECO:0000256" key="1">
    <source>
        <dbReference type="SAM" id="MobiDB-lite"/>
    </source>
</evidence>
<protein>
    <submittedName>
        <fullName evidence="2">Uncharacterized protein</fullName>
    </submittedName>
</protein>
<feature type="region of interest" description="Disordered" evidence="1">
    <location>
        <begin position="50"/>
        <end position="82"/>
    </location>
</feature>
<feature type="compositionally biased region" description="Basic and acidic residues" evidence="1">
    <location>
        <begin position="52"/>
        <end position="64"/>
    </location>
</feature>
<proteinExistence type="predicted"/>
<dbReference type="EMBL" id="OW152839">
    <property type="protein sequence ID" value="CAH2060767.1"/>
    <property type="molecule type" value="Genomic_DNA"/>
</dbReference>
<feature type="non-terminal residue" evidence="2">
    <location>
        <position position="94"/>
    </location>
</feature>
<name>A0ABN8IPC8_9NEOP</name>
<dbReference type="Proteomes" id="UP000837857">
    <property type="component" value="Chromosome 27"/>
</dbReference>
<organism evidence="2 3">
    <name type="scientific">Iphiclides podalirius</name>
    <name type="common">scarce swallowtail</name>
    <dbReference type="NCBI Taxonomy" id="110791"/>
    <lineage>
        <taxon>Eukaryota</taxon>
        <taxon>Metazoa</taxon>
        <taxon>Ecdysozoa</taxon>
        <taxon>Arthropoda</taxon>
        <taxon>Hexapoda</taxon>
        <taxon>Insecta</taxon>
        <taxon>Pterygota</taxon>
        <taxon>Neoptera</taxon>
        <taxon>Endopterygota</taxon>
        <taxon>Lepidoptera</taxon>
        <taxon>Glossata</taxon>
        <taxon>Ditrysia</taxon>
        <taxon>Papilionoidea</taxon>
        <taxon>Papilionidae</taxon>
        <taxon>Papilioninae</taxon>
        <taxon>Iphiclides</taxon>
    </lineage>
</organism>
<gene>
    <name evidence="2" type="ORF">IPOD504_LOCUS11176</name>
</gene>